<feature type="region of interest" description="Disordered" evidence="9">
    <location>
        <begin position="461"/>
        <end position="495"/>
    </location>
</feature>
<proteinExistence type="inferred from homology"/>
<dbReference type="EMBL" id="JAQQWK010000010">
    <property type="protein sequence ID" value="KAK8029562.1"/>
    <property type="molecule type" value="Genomic_DNA"/>
</dbReference>
<dbReference type="EC" id="1.13.11.93" evidence="6"/>
<dbReference type="InterPro" id="IPR009770">
    <property type="entry name" value="HGLS"/>
</dbReference>
<comment type="cofactor">
    <cofactor evidence="1">
        <name>Fe(2+)</name>
        <dbReference type="ChEBI" id="CHEBI:29033"/>
    </cofactor>
</comment>
<evidence type="ECO:0000256" key="8">
    <source>
        <dbReference type="ARBA" id="ARBA00035045"/>
    </source>
</evidence>
<keyword evidence="2" id="KW-0223">Dioxygenase</keyword>
<sequence length="534" mass="58900">MLHATPAQHLHPRDPVLDATSTSFVHADELRTAFALAMSRMYKNEVPLYGDLVRIVQDVNQAALLARNVTPDSPERLSLERHGAIRLGLPSELRTVRRIFAVLGMYPVGYYDLSVAGLPMHATCFRPITSESLARNPFRIFTTLLRPELVKSEDGARDLALQLLSRRTLFTTELLELLDTAEQQQQGHLYADQAEAFIREALRTFSWASGVAASTSDEYARLRAEHPVLADIACFRTAHINHLTPRTLNIDAAQDAMVAEGMAVKDRIEGPPRRRCPILLRQTSFLALDEPVHFLCDPSEGGPTTGERNLVQGSHCARFGEIEERGAAVTRAGRQLYDELLASSSAAFNTERNGRTYDDILERTFRDRFPDDLQELCRQQLIFARYRCTGKQPAKMSPDFATLFGPDPTPADLEDVMDTYGEAVMGWAHRLVDDGVLVAEPITYEDFLPFSAAGIFQSNLQKASPTPKNTEKDGAETPRPGAAPSSPMAQGGSQGSLEEALGCAITDPDMLYAQAQKGSLLRCLLELGLAKAGY</sequence>
<dbReference type="Pfam" id="PF07063">
    <property type="entry name" value="HGLS"/>
    <property type="match status" value="1"/>
</dbReference>
<protein>
    <recommendedName>
        <fullName evidence="7">2-oxoadipate dioxygenase/decarboxylase</fullName>
        <ecNumber evidence="6">1.13.11.93</ecNumber>
    </recommendedName>
    <alternativeName>
        <fullName evidence="8">2-hydroxyglutarate synthase</fullName>
    </alternativeName>
</protein>
<evidence type="ECO:0000256" key="9">
    <source>
        <dbReference type="SAM" id="MobiDB-lite"/>
    </source>
</evidence>
<accession>A0ABR1SET8</accession>
<dbReference type="PANTHER" id="PTHR39479:SF2">
    <property type="entry name" value="2-OXOADIPATE DIOXYGENASE_DECARBOXYLASE"/>
    <property type="match status" value="1"/>
</dbReference>
<evidence type="ECO:0000256" key="6">
    <source>
        <dbReference type="ARBA" id="ARBA00035023"/>
    </source>
</evidence>
<dbReference type="InterPro" id="IPR047869">
    <property type="entry name" value="YdcJ_bac-like"/>
</dbReference>
<dbReference type="SMART" id="SM01150">
    <property type="entry name" value="DUF1338"/>
    <property type="match status" value="1"/>
</dbReference>
<name>A0ABR1SET8_9PEZI</name>
<dbReference type="Proteomes" id="UP001444661">
    <property type="component" value="Unassembled WGS sequence"/>
</dbReference>
<evidence type="ECO:0000256" key="2">
    <source>
        <dbReference type="ARBA" id="ARBA00022964"/>
    </source>
</evidence>
<keyword evidence="4" id="KW-0408">Iron</keyword>
<evidence type="ECO:0000313" key="10">
    <source>
        <dbReference type="EMBL" id="KAK8029562.1"/>
    </source>
</evidence>
<dbReference type="Gene3D" id="3.10.180.80">
    <property type="entry name" value="Uncharacterised protein PF07063, DUF1338"/>
    <property type="match status" value="1"/>
</dbReference>
<comment type="similarity">
    <text evidence="5">Belongs to the 2-oxoadipate dioxygenase/decarboxylase family.</text>
</comment>
<evidence type="ECO:0000256" key="3">
    <source>
        <dbReference type="ARBA" id="ARBA00023002"/>
    </source>
</evidence>
<evidence type="ECO:0000256" key="5">
    <source>
        <dbReference type="ARBA" id="ARBA00035013"/>
    </source>
</evidence>
<keyword evidence="11" id="KW-1185">Reference proteome</keyword>
<evidence type="ECO:0000256" key="7">
    <source>
        <dbReference type="ARBA" id="ARBA00035034"/>
    </source>
</evidence>
<evidence type="ECO:0000256" key="4">
    <source>
        <dbReference type="ARBA" id="ARBA00023004"/>
    </source>
</evidence>
<dbReference type="CDD" id="cd16348">
    <property type="entry name" value="VOC_YdcJ_like"/>
    <property type="match status" value="1"/>
</dbReference>
<evidence type="ECO:0000313" key="11">
    <source>
        <dbReference type="Proteomes" id="UP001444661"/>
    </source>
</evidence>
<evidence type="ECO:0000256" key="1">
    <source>
        <dbReference type="ARBA" id="ARBA00001954"/>
    </source>
</evidence>
<gene>
    <name evidence="10" type="ORF">PG993_010853</name>
</gene>
<dbReference type="PANTHER" id="PTHR39479">
    <property type="match status" value="1"/>
</dbReference>
<comment type="caution">
    <text evidence="10">The sequence shown here is derived from an EMBL/GenBank/DDBJ whole genome shotgun (WGS) entry which is preliminary data.</text>
</comment>
<reference evidence="10 11" key="1">
    <citation type="submission" date="2023-01" db="EMBL/GenBank/DDBJ databases">
        <title>Analysis of 21 Apiospora genomes using comparative genomics revels a genus with tremendous synthesis potential of carbohydrate active enzymes and secondary metabolites.</title>
        <authorList>
            <person name="Sorensen T."/>
        </authorList>
    </citation>
    <scope>NUCLEOTIDE SEQUENCE [LARGE SCALE GENOMIC DNA]</scope>
    <source>
        <strain evidence="10 11">CBS 33761</strain>
    </source>
</reference>
<organism evidence="10 11">
    <name type="scientific">Apiospora rasikravindrae</name>
    <dbReference type="NCBI Taxonomy" id="990691"/>
    <lineage>
        <taxon>Eukaryota</taxon>
        <taxon>Fungi</taxon>
        <taxon>Dikarya</taxon>
        <taxon>Ascomycota</taxon>
        <taxon>Pezizomycotina</taxon>
        <taxon>Sordariomycetes</taxon>
        <taxon>Xylariomycetidae</taxon>
        <taxon>Amphisphaeriales</taxon>
        <taxon>Apiosporaceae</taxon>
        <taxon>Apiospora</taxon>
    </lineage>
</organism>
<keyword evidence="3" id="KW-0560">Oxidoreductase</keyword>